<reference evidence="1 2" key="1">
    <citation type="journal article" date="2022" name="bioRxiv">
        <title>The genome of the oomycete Peronosclerospora sorghi, a cosmopolitan pathogen of maize and sorghum, is inflated with dispersed pseudogenes.</title>
        <authorList>
            <person name="Fletcher K."/>
            <person name="Martin F."/>
            <person name="Isakeit T."/>
            <person name="Cavanaugh K."/>
            <person name="Magill C."/>
            <person name="Michelmore R."/>
        </authorList>
    </citation>
    <scope>NUCLEOTIDE SEQUENCE [LARGE SCALE GENOMIC DNA]</scope>
    <source>
        <strain evidence="1">P6</strain>
    </source>
</reference>
<evidence type="ECO:0000313" key="1">
    <source>
        <dbReference type="EMBL" id="KAI9911384.1"/>
    </source>
</evidence>
<protein>
    <submittedName>
        <fullName evidence="1">Uncharacterized protein</fullName>
    </submittedName>
</protein>
<gene>
    <name evidence="1" type="ORF">PsorP6_008781</name>
</gene>
<comment type="caution">
    <text evidence="1">The sequence shown here is derived from an EMBL/GenBank/DDBJ whole genome shotgun (WGS) entry which is preliminary data.</text>
</comment>
<accession>A0ACC0VY08</accession>
<name>A0ACC0VY08_9STRA</name>
<dbReference type="EMBL" id="CM047584">
    <property type="protein sequence ID" value="KAI9911384.1"/>
    <property type="molecule type" value="Genomic_DNA"/>
</dbReference>
<dbReference type="Proteomes" id="UP001163321">
    <property type="component" value="Chromosome 5"/>
</dbReference>
<proteinExistence type="predicted"/>
<keyword evidence="2" id="KW-1185">Reference proteome</keyword>
<organism evidence="1 2">
    <name type="scientific">Peronosclerospora sorghi</name>
    <dbReference type="NCBI Taxonomy" id="230839"/>
    <lineage>
        <taxon>Eukaryota</taxon>
        <taxon>Sar</taxon>
        <taxon>Stramenopiles</taxon>
        <taxon>Oomycota</taxon>
        <taxon>Peronosporomycetes</taxon>
        <taxon>Peronosporales</taxon>
        <taxon>Peronosporaceae</taxon>
        <taxon>Peronosclerospora</taxon>
    </lineage>
</organism>
<evidence type="ECO:0000313" key="2">
    <source>
        <dbReference type="Proteomes" id="UP001163321"/>
    </source>
</evidence>
<sequence length="489" mass="54084">MAAELQSQTVDGQNAPVVGASTNRMGALGGQQPVAGNDQYGAGTADDEVYSVADGRDRMTLNAWLSVRKQVNERTLRSFLRQLLLAVITLERSNYEHLDISPDNIVVHCHPWIQMEDNVCMEEDGRDDASRRNCLSIDGTRAREVYSIPPAIGETHITAAAAELNGSDLRENVQQRQDFAEEDGAGDVDGNDGNHGTIAAALRNRMALPRPGMVSSLIQTVIFVWGRGRFVDANTSTLLEQLLRYPDGFSSSLRSFLEYAKYLLITQSATASKLLRHDYLQCAEARLACHSSPFQSTIPINDVNEYESKLIAYYGTMPPRVHGLLDDDSSISVSATVLDELMPRTTLGIDYFSKSLMEANLSAERFVSVVAPPTASSSWVRKLACTQNSTLQRLDLSLARVPTSVLLQELAMLPRLTHLRLPRQILRDENLEHLVAAIVYADLLPCLRGLDENVRQAMDRLEKSYLMQLDMVMFLLQSTNPGANTRVSA</sequence>